<dbReference type="AlphaFoldDB" id="A0A553QU49"/>
<evidence type="ECO:0000313" key="2">
    <source>
        <dbReference type="EMBL" id="TRY93316.1"/>
    </source>
</evidence>
<organism evidence="2 3">
    <name type="scientific">Danionella cerebrum</name>
    <dbReference type="NCBI Taxonomy" id="2873325"/>
    <lineage>
        <taxon>Eukaryota</taxon>
        <taxon>Metazoa</taxon>
        <taxon>Chordata</taxon>
        <taxon>Craniata</taxon>
        <taxon>Vertebrata</taxon>
        <taxon>Euteleostomi</taxon>
        <taxon>Actinopterygii</taxon>
        <taxon>Neopterygii</taxon>
        <taxon>Teleostei</taxon>
        <taxon>Ostariophysi</taxon>
        <taxon>Cypriniformes</taxon>
        <taxon>Danionidae</taxon>
        <taxon>Danioninae</taxon>
        <taxon>Danionella</taxon>
    </lineage>
</organism>
<accession>A0A553QU49</accession>
<reference evidence="2 3" key="1">
    <citation type="journal article" date="2019" name="Sci. Data">
        <title>Hybrid genome assembly and annotation of Danionella translucida.</title>
        <authorList>
            <person name="Kadobianskyi M."/>
            <person name="Schulze L."/>
            <person name="Schuelke M."/>
            <person name="Judkewitz B."/>
        </authorList>
    </citation>
    <scope>NUCLEOTIDE SEQUENCE [LARGE SCALE GENOMIC DNA]</scope>
    <source>
        <strain evidence="2 3">Bolton</strain>
    </source>
</reference>
<keyword evidence="3" id="KW-1185">Reference proteome</keyword>
<dbReference type="Proteomes" id="UP000316079">
    <property type="component" value="Unassembled WGS sequence"/>
</dbReference>
<protein>
    <submittedName>
        <fullName evidence="2">Uncharacterized protein</fullName>
    </submittedName>
</protein>
<comment type="caution">
    <text evidence="2">The sequence shown here is derived from an EMBL/GenBank/DDBJ whole genome shotgun (WGS) entry which is preliminary data.</text>
</comment>
<evidence type="ECO:0000313" key="3">
    <source>
        <dbReference type="Proteomes" id="UP000316079"/>
    </source>
</evidence>
<feature type="region of interest" description="Disordered" evidence="1">
    <location>
        <begin position="105"/>
        <end position="138"/>
    </location>
</feature>
<dbReference type="EMBL" id="SRMA01025555">
    <property type="protein sequence ID" value="TRY93316.1"/>
    <property type="molecule type" value="Genomic_DNA"/>
</dbReference>
<evidence type="ECO:0000256" key="1">
    <source>
        <dbReference type="SAM" id="MobiDB-lite"/>
    </source>
</evidence>
<name>A0A553QU49_9TELE</name>
<sequence>MQRNLRVFLSSESVQAFLIDPILEEASSEQLHEKNCSHIIKLGLYVSLSRLCAVETKENEMPSVDLERFNCLLGGRSTGSLGDDDRTGGEVFPRRFCWRLSVFSSSREPDQAVTADEATPPEPEVRRSGLRTRALNER</sequence>
<gene>
    <name evidence="2" type="ORF">DNTS_029249</name>
</gene>
<proteinExistence type="predicted"/>
<dbReference type="OrthoDB" id="76949at2759"/>